<reference evidence="2 3" key="1">
    <citation type="journal article" date="2012" name="J. Bacteriol.">
        <title>Draft Genome Sequence Determination for Cystic Fibrosis and Chronic Granulomatous Disease Burkholderia multivorans Isolates.</title>
        <authorList>
            <person name="Varga J.J."/>
            <person name="Losada L."/>
            <person name="Zelazny A.M."/>
            <person name="Brinkac L."/>
            <person name="Harkins D."/>
            <person name="Radune D."/>
            <person name="Hostetler J."/>
            <person name="Sampaio E.P."/>
            <person name="Ronning C.M."/>
            <person name="Nierman W.C."/>
            <person name="Greenberg D.E."/>
            <person name="Holland S.M."/>
            <person name="Goldberg J.B."/>
        </authorList>
    </citation>
    <scope>NUCLEOTIDE SEQUENCE [LARGE SCALE GENOMIC DNA]</scope>
    <source>
        <strain evidence="2 3">CGD2</strain>
    </source>
</reference>
<accession>B9BP11</accession>
<protein>
    <submittedName>
        <fullName evidence="2">Uncharacterized protein</fullName>
    </submittedName>
</protein>
<evidence type="ECO:0000313" key="2">
    <source>
        <dbReference type="EMBL" id="EEE07329.1"/>
    </source>
</evidence>
<name>B9BP11_9BURK</name>
<dbReference type="EMBL" id="ACFC01000004">
    <property type="protein sequence ID" value="EEE07329.1"/>
    <property type="molecule type" value="Genomic_DNA"/>
</dbReference>
<proteinExistence type="predicted"/>
<organism evidence="2 3">
    <name type="scientific">Burkholderia multivorans CGD2</name>
    <dbReference type="NCBI Taxonomy" id="513052"/>
    <lineage>
        <taxon>Bacteria</taxon>
        <taxon>Pseudomonadati</taxon>
        <taxon>Pseudomonadota</taxon>
        <taxon>Betaproteobacteria</taxon>
        <taxon>Burkholderiales</taxon>
        <taxon>Burkholderiaceae</taxon>
        <taxon>Burkholderia</taxon>
        <taxon>Burkholderia cepacia complex</taxon>
    </lineage>
</organism>
<feature type="compositionally biased region" description="Polar residues" evidence="1">
    <location>
        <begin position="28"/>
        <end position="38"/>
    </location>
</feature>
<comment type="caution">
    <text evidence="2">The sequence shown here is derived from an EMBL/GenBank/DDBJ whole genome shotgun (WGS) entry which is preliminary data.</text>
</comment>
<dbReference type="AlphaFoldDB" id="B9BP11"/>
<feature type="region of interest" description="Disordered" evidence="1">
    <location>
        <begin position="24"/>
        <end position="43"/>
    </location>
</feature>
<dbReference type="Proteomes" id="UP000004535">
    <property type="component" value="Unassembled WGS sequence"/>
</dbReference>
<evidence type="ECO:0000313" key="3">
    <source>
        <dbReference type="Proteomes" id="UP000004535"/>
    </source>
</evidence>
<evidence type="ECO:0000256" key="1">
    <source>
        <dbReference type="SAM" id="MobiDB-lite"/>
    </source>
</evidence>
<gene>
    <name evidence="2" type="ORF">BURMUCGD2_6431</name>
</gene>
<sequence length="69" mass="7711">MWATVVGNTLKIFDEFPTEPISGKLRVQNPTFSPSPDETTSHRLAGNRLRFVDANGVERTFDVTVVEFA</sequence>